<reference evidence="3 4" key="1">
    <citation type="submission" date="2016-09" db="EMBL/GenBank/DDBJ databases">
        <title>Couchioplanes caeruleus draft genome sequence.</title>
        <authorList>
            <person name="Sheehan J."/>
            <person name="Caffrey P."/>
        </authorList>
    </citation>
    <scope>NUCLEOTIDE SEQUENCE [LARGE SCALE GENOMIC DNA]</scope>
    <source>
        <strain evidence="3 4">DSM 43634</strain>
    </source>
</reference>
<dbReference type="Proteomes" id="UP000182486">
    <property type="component" value="Unassembled WGS sequence"/>
</dbReference>
<keyword evidence="1" id="KW-0732">Signal</keyword>
<keyword evidence="4" id="KW-1185">Reference proteome</keyword>
<dbReference type="GO" id="GO:0006508">
    <property type="term" value="P:proteolysis"/>
    <property type="evidence" value="ECO:0007669"/>
    <property type="project" value="InterPro"/>
</dbReference>
<dbReference type="InterPro" id="IPR001254">
    <property type="entry name" value="Trypsin_dom"/>
</dbReference>
<dbReference type="SUPFAM" id="SSF50494">
    <property type="entry name" value="Trypsin-like serine proteases"/>
    <property type="match status" value="1"/>
</dbReference>
<dbReference type="InterPro" id="IPR043504">
    <property type="entry name" value="Peptidase_S1_PA_chymotrypsin"/>
</dbReference>
<dbReference type="PROSITE" id="PS00134">
    <property type="entry name" value="TRYPSIN_HIS"/>
    <property type="match status" value="1"/>
</dbReference>
<gene>
    <name evidence="3" type="ORF">BG844_29325</name>
</gene>
<feature type="domain" description="Peptidase S1" evidence="2">
    <location>
        <begin position="367"/>
        <end position="469"/>
    </location>
</feature>
<dbReference type="AlphaFoldDB" id="A0A1K0FDP1"/>
<dbReference type="EMBL" id="MEIA01000445">
    <property type="protein sequence ID" value="OJF10937.1"/>
    <property type="molecule type" value="Genomic_DNA"/>
</dbReference>
<evidence type="ECO:0000259" key="2">
    <source>
        <dbReference type="Pfam" id="PF00089"/>
    </source>
</evidence>
<name>A0A1K0FDP1_9ACTN</name>
<evidence type="ECO:0000313" key="3">
    <source>
        <dbReference type="EMBL" id="OJF10937.1"/>
    </source>
</evidence>
<dbReference type="GO" id="GO:0004252">
    <property type="term" value="F:serine-type endopeptidase activity"/>
    <property type="evidence" value="ECO:0007669"/>
    <property type="project" value="InterPro"/>
</dbReference>
<dbReference type="InterPro" id="IPR009003">
    <property type="entry name" value="Peptidase_S1_PA"/>
</dbReference>
<feature type="signal peptide" evidence="1">
    <location>
        <begin position="1"/>
        <end position="26"/>
    </location>
</feature>
<organism evidence="3 4">
    <name type="scientific">Couchioplanes caeruleus subsp. caeruleus</name>
    <dbReference type="NCBI Taxonomy" id="56427"/>
    <lineage>
        <taxon>Bacteria</taxon>
        <taxon>Bacillati</taxon>
        <taxon>Actinomycetota</taxon>
        <taxon>Actinomycetes</taxon>
        <taxon>Micromonosporales</taxon>
        <taxon>Micromonosporaceae</taxon>
        <taxon>Couchioplanes</taxon>
    </lineage>
</organism>
<evidence type="ECO:0000256" key="1">
    <source>
        <dbReference type="SAM" id="SignalP"/>
    </source>
</evidence>
<dbReference type="Gene3D" id="2.40.10.10">
    <property type="entry name" value="Trypsin-like serine proteases"/>
    <property type="match status" value="2"/>
</dbReference>
<evidence type="ECO:0000313" key="4">
    <source>
        <dbReference type="Proteomes" id="UP000182486"/>
    </source>
</evidence>
<dbReference type="InterPro" id="IPR033116">
    <property type="entry name" value="TRYPSIN_SER"/>
</dbReference>
<dbReference type="CDD" id="cd21112">
    <property type="entry name" value="alphaLP-like"/>
    <property type="match status" value="1"/>
</dbReference>
<accession>A0A1K0FDP1</accession>
<dbReference type="InterPro" id="IPR018114">
    <property type="entry name" value="TRYPSIN_HIS"/>
</dbReference>
<comment type="caution">
    <text evidence="3">The sequence shown here is derived from an EMBL/GenBank/DDBJ whole genome shotgun (WGS) entry which is preliminary data.</text>
</comment>
<dbReference type="PROSITE" id="PS00135">
    <property type="entry name" value="TRYPSIN_SER"/>
    <property type="match status" value="1"/>
</dbReference>
<dbReference type="Pfam" id="PF00089">
    <property type="entry name" value="Trypsin"/>
    <property type="match status" value="1"/>
</dbReference>
<protein>
    <recommendedName>
        <fullName evidence="2">Peptidase S1 domain-containing protein</fullName>
    </recommendedName>
</protein>
<feature type="chain" id="PRO_5009663647" description="Peptidase S1 domain-containing protein" evidence="1">
    <location>
        <begin position="27"/>
        <end position="491"/>
    </location>
</feature>
<sequence length="491" mass="52510">MRTVAFGGTAAAMVLVTLMSSNQALADPITVPAPEATPVSDVQRARESIDYLMATYQVSQDEALRRLRLQERADDLVDAVRASVGEELLDFRIDQKDGGKFVFLTSKPDIASRALASVGGGSADAEVVRSKHSAAELEAARSAVAKRLSDKPAVEVWTDPATETIRVRYSGTDRRTASQVRTSAGRVAGDDDVVVAVDTSGPPPRGEQKFCDSPLSCGQGAAGGMRMHIRRDDGTWGSCTAGFNVRGSNGWVYLLTAGHCVEGKHKKKRQYAYHAGLPLVWEKARDGFDEHDPTAPTDSRYFKNDPGGNFLDYALLPYQTDGMNWSSYWSNGRTAHNHVVSQCVNPFADGCVGGNFGITDVVRDWESVPVGAVLCATGTGTGVLYPENVGYTHGTRCGIVQNKTMNDYSNEGGGRGIKVDICGRPGDSGGPLFSQLRGRAYGILSGGPPESGPCRTNGPPEYGVYSLVTDALADLKERTDITFNIITTVNG</sequence>
<proteinExistence type="predicted"/>